<dbReference type="CDD" id="cd12090">
    <property type="entry name" value="MDA5_ID"/>
    <property type="match status" value="1"/>
</dbReference>
<dbReference type="SUPFAM" id="SSF52540">
    <property type="entry name" value="P-loop containing nucleoside triphosphate hydrolases"/>
    <property type="match status" value="1"/>
</dbReference>
<evidence type="ECO:0000259" key="17">
    <source>
        <dbReference type="PROSITE" id="PS51194"/>
    </source>
</evidence>
<dbReference type="OMA" id="IFYEPVP"/>
<dbReference type="InterPro" id="IPR051363">
    <property type="entry name" value="RLR_Helicase"/>
</dbReference>
<reference evidence="19" key="2">
    <citation type="submission" date="2025-09" db="UniProtKB">
        <authorList>
            <consortium name="Ensembl"/>
        </authorList>
    </citation>
    <scope>IDENTIFICATION</scope>
</reference>
<dbReference type="GO" id="GO:0008270">
    <property type="term" value="F:zinc ion binding"/>
    <property type="evidence" value="ECO:0007669"/>
    <property type="project" value="Ensembl"/>
</dbReference>
<dbReference type="GO" id="GO:0039534">
    <property type="term" value="P:negative regulation of MDA-5 signaling pathway"/>
    <property type="evidence" value="ECO:0007669"/>
    <property type="project" value="Ensembl"/>
</dbReference>
<dbReference type="Gene3D" id="1.20.1320.30">
    <property type="match status" value="1"/>
</dbReference>
<dbReference type="InterPro" id="IPR014001">
    <property type="entry name" value="Helicase_ATP-bd"/>
</dbReference>
<dbReference type="GO" id="GO:0005737">
    <property type="term" value="C:cytoplasm"/>
    <property type="evidence" value="ECO:0007669"/>
    <property type="project" value="UniProtKB-SubCell"/>
</dbReference>
<dbReference type="GO" id="GO:0140374">
    <property type="term" value="P:antiviral innate immune response"/>
    <property type="evidence" value="ECO:0007669"/>
    <property type="project" value="TreeGrafter"/>
</dbReference>
<dbReference type="GO" id="GO:0003727">
    <property type="term" value="F:single-stranded RNA binding"/>
    <property type="evidence" value="ECO:0007669"/>
    <property type="project" value="Ensembl"/>
</dbReference>
<keyword evidence="4" id="KW-0963">Cytoplasm</keyword>
<evidence type="ECO:0000256" key="14">
    <source>
        <dbReference type="ARBA" id="ARBA00023118"/>
    </source>
</evidence>
<dbReference type="GO" id="GO:0039536">
    <property type="term" value="P:negative regulation of RIG-I signaling pathway"/>
    <property type="evidence" value="ECO:0007669"/>
    <property type="project" value="Ensembl"/>
</dbReference>
<dbReference type="PROSITE" id="PS51789">
    <property type="entry name" value="RLR_CTR"/>
    <property type="match status" value="1"/>
</dbReference>
<dbReference type="InterPro" id="IPR041204">
    <property type="entry name" value="RIG-I-like_C"/>
</dbReference>
<evidence type="ECO:0000259" key="18">
    <source>
        <dbReference type="PROSITE" id="PS51789"/>
    </source>
</evidence>
<dbReference type="GO" id="GO:0005524">
    <property type="term" value="F:ATP binding"/>
    <property type="evidence" value="ECO:0007669"/>
    <property type="project" value="UniProtKB-KW"/>
</dbReference>
<keyword evidence="6" id="KW-0479">Metal-binding</keyword>
<comment type="catalytic activity">
    <reaction evidence="15">
        <text>ATP + H2O = ADP + phosphate + H(+)</text>
        <dbReference type="Rhea" id="RHEA:13065"/>
        <dbReference type="ChEBI" id="CHEBI:15377"/>
        <dbReference type="ChEBI" id="CHEBI:15378"/>
        <dbReference type="ChEBI" id="CHEBI:30616"/>
        <dbReference type="ChEBI" id="CHEBI:43474"/>
        <dbReference type="ChEBI" id="CHEBI:456216"/>
        <dbReference type="EC" id="3.6.4.13"/>
    </reaction>
    <physiologicalReaction direction="left-to-right" evidence="15">
        <dbReference type="Rhea" id="RHEA:13066"/>
    </physiologicalReaction>
</comment>
<evidence type="ECO:0000256" key="10">
    <source>
        <dbReference type="ARBA" id="ARBA00022833"/>
    </source>
</evidence>
<proteinExistence type="inferred from homology"/>
<evidence type="ECO:0000256" key="12">
    <source>
        <dbReference type="ARBA" id="ARBA00022859"/>
    </source>
</evidence>
<dbReference type="GO" id="GO:0003724">
    <property type="term" value="F:RNA helicase activity"/>
    <property type="evidence" value="ECO:0007669"/>
    <property type="project" value="UniProtKB-EC"/>
</dbReference>
<reference evidence="19" key="1">
    <citation type="submission" date="2025-08" db="UniProtKB">
        <authorList>
            <consortium name="Ensembl"/>
        </authorList>
    </citation>
    <scope>IDENTIFICATION</scope>
</reference>
<evidence type="ECO:0000256" key="15">
    <source>
        <dbReference type="ARBA" id="ARBA00049390"/>
    </source>
</evidence>
<keyword evidence="7" id="KW-0547">Nucleotide-binding</keyword>
<dbReference type="Pfam" id="PF04851">
    <property type="entry name" value="ResIII"/>
    <property type="match status" value="1"/>
</dbReference>
<dbReference type="PROSITE" id="PS51192">
    <property type="entry name" value="HELICASE_ATP_BIND_1"/>
    <property type="match status" value="1"/>
</dbReference>
<dbReference type="Pfam" id="PF00271">
    <property type="entry name" value="Helicase_C"/>
    <property type="match status" value="1"/>
</dbReference>
<keyword evidence="11" id="KW-0067">ATP-binding</keyword>
<comment type="subcellular location">
    <subcellularLocation>
        <location evidence="1">Cytoplasm</location>
    </subcellularLocation>
</comment>
<keyword evidence="9" id="KW-0347">Helicase</keyword>
<evidence type="ECO:0000256" key="13">
    <source>
        <dbReference type="ARBA" id="ARBA00022884"/>
    </source>
</evidence>
<evidence type="ECO:0000313" key="19">
    <source>
        <dbReference type="Ensembl" id="ENSSMRP00000020799.1"/>
    </source>
</evidence>
<keyword evidence="8" id="KW-0378">Hydrolase</keyword>
<dbReference type="Proteomes" id="UP000694421">
    <property type="component" value="Unplaced"/>
</dbReference>
<dbReference type="EC" id="3.6.4.13" evidence="3"/>
<evidence type="ECO:0000313" key="20">
    <source>
        <dbReference type="Proteomes" id="UP000694421"/>
    </source>
</evidence>
<accession>A0A8D0DRS5</accession>
<dbReference type="PROSITE" id="PS51194">
    <property type="entry name" value="HELICASE_CTER"/>
    <property type="match status" value="1"/>
</dbReference>
<dbReference type="GO" id="GO:0003725">
    <property type="term" value="F:double-stranded RNA binding"/>
    <property type="evidence" value="ECO:0007669"/>
    <property type="project" value="Ensembl"/>
</dbReference>
<dbReference type="Ensembl" id="ENSSMRT00000024369.1">
    <property type="protein sequence ID" value="ENSSMRP00000020799.1"/>
    <property type="gene ID" value="ENSSMRG00000016180.1"/>
</dbReference>
<evidence type="ECO:0000256" key="8">
    <source>
        <dbReference type="ARBA" id="ARBA00022801"/>
    </source>
</evidence>
<protein>
    <recommendedName>
        <fullName evidence="3">RNA helicase</fullName>
        <ecNumber evidence="3">3.6.4.13</ecNumber>
    </recommendedName>
</protein>
<dbReference type="Gene3D" id="3.40.50.300">
    <property type="entry name" value="P-loop containing nucleotide triphosphate hydrolases"/>
    <property type="match status" value="2"/>
</dbReference>
<feature type="domain" description="Helicase ATP-binding" evidence="16">
    <location>
        <begin position="15"/>
        <end position="192"/>
    </location>
</feature>
<evidence type="ECO:0000256" key="5">
    <source>
        <dbReference type="ARBA" id="ARBA00022588"/>
    </source>
</evidence>
<evidence type="ECO:0000256" key="3">
    <source>
        <dbReference type="ARBA" id="ARBA00012552"/>
    </source>
</evidence>
<evidence type="ECO:0000256" key="1">
    <source>
        <dbReference type="ARBA" id="ARBA00004496"/>
    </source>
</evidence>
<dbReference type="InterPro" id="IPR038557">
    <property type="entry name" value="RLR_C_sf"/>
</dbReference>
<keyword evidence="12" id="KW-0391">Immunity</keyword>
<evidence type="ECO:0000256" key="9">
    <source>
        <dbReference type="ARBA" id="ARBA00022806"/>
    </source>
</evidence>
<evidence type="ECO:0000259" key="16">
    <source>
        <dbReference type="PROSITE" id="PS51192"/>
    </source>
</evidence>
<organism evidence="19 20">
    <name type="scientific">Salvator merianae</name>
    <name type="common">Argentine black and white tegu</name>
    <name type="synonym">Tupinambis merianae</name>
    <dbReference type="NCBI Taxonomy" id="96440"/>
    <lineage>
        <taxon>Eukaryota</taxon>
        <taxon>Metazoa</taxon>
        <taxon>Chordata</taxon>
        <taxon>Craniata</taxon>
        <taxon>Vertebrata</taxon>
        <taxon>Euteleostomi</taxon>
        <taxon>Lepidosauria</taxon>
        <taxon>Squamata</taxon>
        <taxon>Bifurcata</taxon>
        <taxon>Unidentata</taxon>
        <taxon>Episquamata</taxon>
        <taxon>Laterata</taxon>
        <taxon>Teiioidea</taxon>
        <taxon>Teiidae</taxon>
        <taxon>Salvator</taxon>
    </lineage>
</organism>
<keyword evidence="14" id="KW-0051">Antiviral defense</keyword>
<feature type="domain" description="Helicase C-terminal" evidence="17">
    <location>
        <begin position="355"/>
        <end position="526"/>
    </location>
</feature>
<comment type="similarity">
    <text evidence="2">Belongs to the helicase family. RLR subfamily.</text>
</comment>
<dbReference type="PANTHER" id="PTHR14074:SF7">
    <property type="entry name" value="ATP-DEPENDENT RNA HELICASE DHX58"/>
    <property type="match status" value="1"/>
</dbReference>
<dbReference type="GO" id="GO:0003677">
    <property type="term" value="F:DNA binding"/>
    <property type="evidence" value="ECO:0007669"/>
    <property type="project" value="InterPro"/>
</dbReference>
<dbReference type="SMART" id="SM00490">
    <property type="entry name" value="HELICc"/>
    <property type="match status" value="1"/>
</dbReference>
<evidence type="ECO:0000256" key="7">
    <source>
        <dbReference type="ARBA" id="ARBA00022741"/>
    </source>
</evidence>
<dbReference type="InterPro" id="IPR006935">
    <property type="entry name" value="Helicase/UvrB_N"/>
</dbReference>
<dbReference type="GeneTree" id="ENSGT00940000153173"/>
<sequence length="679" mass="78063">MAGDIELRDYQREVIEPALEGKNIIIWLPTGSGKTRAAVYVCKRHLESRKNGKVAVLVNMVPLVEQHLKNEFSVLQNRFNIKAISSDSREKLFFSDVVKNNDLIICTAQILQNALNSQDEDVHVELTDFSLLVIDECHHTHKETTYSKIMEDYLKQKLRGQGNLPQILGLTASLGTGGTSSLERAQEHVLHICANLDTEEIRSVDKHKLCLETHSPRPKKQYDLSEGRLLDPFGAKLKELMFKIYNYLDVPELTTDFGTQIFEQQVVELEKEGAKKFCRKTRLCALHLRKYNDALLVNDTVRMVDAFNVLDEFYLMEKATKVLQGPNEDFLVQLFEGNRAHLLALAKDKHSENPRLCKLQQVLQGQFLEQKSSQGIVFTRTRQSAHYLHQWIQDNPALSGLGIKAAFLTGAAFSSQTKHMTQQEQQNVIHQFRKGALNLLFSTSVAEEGLDIPECNFIVRYGLMTNEIAMMQARGRARAPNSVYSVLAKVSSKEVTREKLNETLEVLMEQAISWVQQIPQWEYRCKIDALQRETVARSRMREAEREQQRRLYDPSCVRFYCVNCTIAVCHGSDLRKVENMHHINTNPNFSLYYKASLYHVTIPREFKDWKPGGSISCRKCGQAWGMEMIYKNVTFPMLAIKNFVVETPDGRRTFKKWTKVPFDIEEFDFFKYSAELDSD</sequence>
<dbReference type="CDD" id="cd15806">
    <property type="entry name" value="LGP2_C"/>
    <property type="match status" value="1"/>
</dbReference>
<evidence type="ECO:0000256" key="2">
    <source>
        <dbReference type="ARBA" id="ARBA00006866"/>
    </source>
</evidence>
<dbReference type="PANTHER" id="PTHR14074">
    <property type="entry name" value="HELICASE WITH DEATH DOMAIN-RELATED"/>
    <property type="match status" value="1"/>
</dbReference>
<dbReference type="SMART" id="SM00487">
    <property type="entry name" value="DEXDc"/>
    <property type="match status" value="1"/>
</dbReference>
<keyword evidence="20" id="KW-1185">Reference proteome</keyword>
<evidence type="ECO:0000256" key="4">
    <source>
        <dbReference type="ARBA" id="ARBA00022490"/>
    </source>
</evidence>
<evidence type="ECO:0000256" key="6">
    <source>
        <dbReference type="ARBA" id="ARBA00022723"/>
    </source>
</evidence>
<keyword evidence="10" id="KW-0862">Zinc</keyword>
<dbReference type="GO" id="GO:0045824">
    <property type="term" value="P:negative regulation of innate immune response"/>
    <property type="evidence" value="ECO:0007669"/>
    <property type="project" value="Ensembl"/>
</dbReference>
<feature type="domain" description="RLR CTR" evidence="18">
    <location>
        <begin position="546"/>
        <end position="674"/>
    </location>
</feature>
<dbReference type="InterPro" id="IPR027417">
    <property type="entry name" value="P-loop_NTPase"/>
</dbReference>
<dbReference type="Gene3D" id="2.170.150.30">
    <property type="entry name" value="RIG-I-like receptor, C-terminal regulatory domain"/>
    <property type="match status" value="1"/>
</dbReference>
<dbReference type="InterPro" id="IPR021673">
    <property type="entry name" value="RLR_CTR"/>
</dbReference>
<dbReference type="Pfam" id="PF18119">
    <property type="entry name" value="RIG-I_C"/>
    <property type="match status" value="1"/>
</dbReference>
<dbReference type="GO" id="GO:0016887">
    <property type="term" value="F:ATP hydrolysis activity"/>
    <property type="evidence" value="ECO:0007669"/>
    <property type="project" value="Ensembl"/>
</dbReference>
<evidence type="ECO:0000256" key="11">
    <source>
        <dbReference type="ARBA" id="ARBA00022840"/>
    </source>
</evidence>
<name>A0A8D0DRS5_SALMN</name>
<dbReference type="InterPro" id="IPR001650">
    <property type="entry name" value="Helicase_C-like"/>
</dbReference>
<dbReference type="AlphaFoldDB" id="A0A8D0DRS5"/>
<dbReference type="GO" id="GO:0032480">
    <property type="term" value="P:negative regulation of type I interferon production"/>
    <property type="evidence" value="ECO:0007669"/>
    <property type="project" value="Ensembl"/>
</dbReference>
<dbReference type="GO" id="GO:0002753">
    <property type="term" value="P:cytoplasmic pattern recognition receptor signaling pathway"/>
    <property type="evidence" value="ECO:0007669"/>
    <property type="project" value="Ensembl"/>
</dbReference>
<dbReference type="Pfam" id="PF11648">
    <property type="entry name" value="RIG-I_C-RD"/>
    <property type="match status" value="1"/>
</dbReference>
<keyword evidence="13" id="KW-0694">RNA-binding</keyword>
<keyword evidence="5" id="KW-0399">Innate immunity</keyword>